<keyword evidence="5" id="KW-1185">Reference proteome</keyword>
<dbReference type="InterPro" id="IPR036908">
    <property type="entry name" value="RlpA-like_sf"/>
</dbReference>
<accession>A0A9W7ZLP8</accession>
<reference evidence="4" key="1">
    <citation type="submission" date="2022-07" db="EMBL/GenBank/DDBJ databases">
        <title>Phylogenomic reconstructions and comparative analyses of Kickxellomycotina fungi.</title>
        <authorList>
            <person name="Reynolds N.K."/>
            <person name="Stajich J.E."/>
            <person name="Barry K."/>
            <person name="Grigoriev I.V."/>
            <person name="Crous P."/>
            <person name="Smith M.E."/>
        </authorList>
    </citation>
    <scope>NUCLEOTIDE SEQUENCE</scope>
    <source>
        <strain evidence="4">RSA 861</strain>
    </source>
</reference>
<dbReference type="PANTHER" id="PTHR31836">
    <property type="match status" value="1"/>
</dbReference>
<dbReference type="InterPro" id="IPR051477">
    <property type="entry name" value="Expansin_CellWall"/>
</dbReference>
<comment type="caution">
    <text evidence="4">The sequence shown here is derived from an EMBL/GenBank/DDBJ whole genome shotgun (WGS) entry which is preliminary data.</text>
</comment>
<evidence type="ECO:0000313" key="4">
    <source>
        <dbReference type="EMBL" id="KAJ1906435.1"/>
    </source>
</evidence>
<proteinExistence type="predicted"/>
<dbReference type="EMBL" id="JANBPT010001595">
    <property type="protein sequence ID" value="KAJ1906435.1"/>
    <property type="molecule type" value="Genomic_DNA"/>
</dbReference>
<evidence type="ECO:0008006" key="6">
    <source>
        <dbReference type="Google" id="ProtNLM"/>
    </source>
</evidence>
<dbReference type="AlphaFoldDB" id="A0A9W7ZLP8"/>
<name>A0A9W7ZLP8_9FUNG</name>
<sequence length="173" mass="18001">MKVFNVALLATVALLGVMAVPMSLEVHPQSLSRRGEGISKRTGDKGKGKSEATTTDKKKSDSSGSKGTTFPTKWTAGIGTYYGSEGGTGSCGGDLSGNAIAVSPVYMSGGNPNEDPLCGKSVQIKVGGKTMTFVIKDTCPSCGPTHIDILEDAAFELFPNFKEKGKIELSFQG</sequence>
<evidence type="ECO:0000256" key="3">
    <source>
        <dbReference type="SAM" id="SignalP"/>
    </source>
</evidence>
<dbReference type="PANTHER" id="PTHR31836:SF28">
    <property type="entry name" value="SRCR DOMAIN-CONTAINING PROTEIN-RELATED"/>
    <property type="match status" value="1"/>
</dbReference>
<evidence type="ECO:0000313" key="5">
    <source>
        <dbReference type="Proteomes" id="UP001150569"/>
    </source>
</evidence>
<dbReference type="Gene3D" id="2.40.40.10">
    <property type="entry name" value="RlpA-like domain"/>
    <property type="match status" value="1"/>
</dbReference>
<evidence type="ECO:0000256" key="1">
    <source>
        <dbReference type="ARBA" id="ARBA00022729"/>
    </source>
</evidence>
<dbReference type="OrthoDB" id="623670at2759"/>
<feature type="compositionally biased region" description="Basic and acidic residues" evidence="2">
    <location>
        <begin position="33"/>
        <end position="61"/>
    </location>
</feature>
<feature type="signal peptide" evidence="3">
    <location>
        <begin position="1"/>
        <end position="19"/>
    </location>
</feature>
<dbReference type="Proteomes" id="UP001150569">
    <property type="component" value="Unassembled WGS sequence"/>
</dbReference>
<protein>
    <recommendedName>
        <fullName evidence="6">RlpA-like protein double-psi beta-barrel domain-containing protein</fullName>
    </recommendedName>
</protein>
<organism evidence="4 5">
    <name type="scientific">Tieghemiomyces parasiticus</name>
    <dbReference type="NCBI Taxonomy" id="78921"/>
    <lineage>
        <taxon>Eukaryota</taxon>
        <taxon>Fungi</taxon>
        <taxon>Fungi incertae sedis</taxon>
        <taxon>Zoopagomycota</taxon>
        <taxon>Kickxellomycotina</taxon>
        <taxon>Dimargaritomycetes</taxon>
        <taxon>Dimargaritales</taxon>
        <taxon>Dimargaritaceae</taxon>
        <taxon>Tieghemiomyces</taxon>
    </lineage>
</organism>
<keyword evidence="1 3" id="KW-0732">Signal</keyword>
<dbReference type="SUPFAM" id="SSF50685">
    <property type="entry name" value="Barwin-like endoglucanases"/>
    <property type="match status" value="1"/>
</dbReference>
<evidence type="ECO:0000256" key="2">
    <source>
        <dbReference type="SAM" id="MobiDB-lite"/>
    </source>
</evidence>
<feature type="chain" id="PRO_5040825432" description="RlpA-like protein double-psi beta-barrel domain-containing protein" evidence="3">
    <location>
        <begin position="20"/>
        <end position="173"/>
    </location>
</feature>
<gene>
    <name evidence="4" type="ORF">IWQ60_012086</name>
</gene>
<feature type="region of interest" description="Disordered" evidence="2">
    <location>
        <begin position="29"/>
        <end position="69"/>
    </location>
</feature>